<comment type="caution">
    <text evidence="1">The sequence shown here is derived from an EMBL/GenBank/DDBJ whole genome shotgun (WGS) entry which is preliminary data.</text>
</comment>
<sequence length="344" mass="37721">MLVPGVPALSQSKSCARLLLPAQICASAKPWQTAITLGPSHGDIHAAPRLRASAFEFFAPKFKFINKPSPKPTPKRQSQRKRNLEPKLVPPRLRRASTRPRHIEHKGVSGGKKKKTTKRRKVNHARLYCRRSHMTCDEGRPCQRCIKREIGHLCHDEQRQPKHGHGHAGAKQESGMAGATATTTPATAPSTPVVSPPASTPQPQPQPDSEQHAAPTSASPPHATSPSAPSATKTERFLLTAADQESGSHDDPRRDIHHLALPRRSRGIIALVEDAEWRQGTCSRRSFRECPFVACARPTKQVLIMRRASASLGEGSHESRLLSPTTQCHYQRPPDSSGVQVHPV</sequence>
<evidence type="ECO:0000313" key="2">
    <source>
        <dbReference type="Proteomes" id="UP000790377"/>
    </source>
</evidence>
<accession>A0ACB7ZZ29</accession>
<protein>
    <submittedName>
        <fullName evidence="1">Uncharacterized protein</fullName>
    </submittedName>
</protein>
<organism evidence="1 2">
    <name type="scientific">Hygrophoropsis aurantiaca</name>
    <dbReference type="NCBI Taxonomy" id="72124"/>
    <lineage>
        <taxon>Eukaryota</taxon>
        <taxon>Fungi</taxon>
        <taxon>Dikarya</taxon>
        <taxon>Basidiomycota</taxon>
        <taxon>Agaricomycotina</taxon>
        <taxon>Agaricomycetes</taxon>
        <taxon>Agaricomycetidae</taxon>
        <taxon>Boletales</taxon>
        <taxon>Coniophorineae</taxon>
        <taxon>Hygrophoropsidaceae</taxon>
        <taxon>Hygrophoropsis</taxon>
    </lineage>
</organism>
<dbReference type="EMBL" id="MU268065">
    <property type="protein sequence ID" value="KAH7906134.1"/>
    <property type="molecule type" value="Genomic_DNA"/>
</dbReference>
<keyword evidence="2" id="KW-1185">Reference proteome</keyword>
<dbReference type="Proteomes" id="UP000790377">
    <property type="component" value="Unassembled WGS sequence"/>
</dbReference>
<reference evidence="1" key="1">
    <citation type="journal article" date="2021" name="New Phytol.">
        <title>Evolutionary innovations through gain and loss of genes in the ectomycorrhizal Boletales.</title>
        <authorList>
            <person name="Wu G."/>
            <person name="Miyauchi S."/>
            <person name="Morin E."/>
            <person name="Kuo A."/>
            <person name="Drula E."/>
            <person name="Varga T."/>
            <person name="Kohler A."/>
            <person name="Feng B."/>
            <person name="Cao Y."/>
            <person name="Lipzen A."/>
            <person name="Daum C."/>
            <person name="Hundley H."/>
            <person name="Pangilinan J."/>
            <person name="Johnson J."/>
            <person name="Barry K."/>
            <person name="LaButti K."/>
            <person name="Ng V."/>
            <person name="Ahrendt S."/>
            <person name="Min B."/>
            <person name="Choi I.G."/>
            <person name="Park H."/>
            <person name="Plett J.M."/>
            <person name="Magnuson J."/>
            <person name="Spatafora J.W."/>
            <person name="Nagy L.G."/>
            <person name="Henrissat B."/>
            <person name="Grigoriev I.V."/>
            <person name="Yang Z.L."/>
            <person name="Xu J."/>
            <person name="Martin F.M."/>
        </authorList>
    </citation>
    <scope>NUCLEOTIDE SEQUENCE</scope>
    <source>
        <strain evidence="1">ATCC 28755</strain>
    </source>
</reference>
<evidence type="ECO:0000313" key="1">
    <source>
        <dbReference type="EMBL" id="KAH7906134.1"/>
    </source>
</evidence>
<gene>
    <name evidence="1" type="ORF">BJ138DRAFT_1105411</name>
</gene>
<name>A0ACB7ZZ29_9AGAM</name>
<proteinExistence type="predicted"/>